<evidence type="ECO:0000313" key="13">
    <source>
        <dbReference type="Proteomes" id="UP000292423"/>
    </source>
</evidence>
<evidence type="ECO:0000256" key="9">
    <source>
        <dbReference type="PIRSR" id="PIRSR000005-2"/>
    </source>
</evidence>
<feature type="binding site" description="axial binding residue" evidence="9">
    <location>
        <position position="80"/>
    </location>
    <ligand>
        <name>heme c</name>
        <dbReference type="ChEBI" id="CHEBI:61717"/>
        <label>1</label>
    </ligand>
    <ligandPart>
        <name>Fe</name>
        <dbReference type="ChEBI" id="CHEBI:18248"/>
    </ligandPart>
</feature>
<evidence type="ECO:0000259" key="11">
    <source>
        <dbReference type="PROSITE" id="PS51007"/>
    </source>
</evidence>
<dbReference type="Gene3D" id="1.10.760.10">
    <property type="entry name" value="Cytochrome c-like domain"/>
    <property type="match status" value="2"/>
</dbReference>
<proteinExistence type="predicted"/>
<dbReference type="GO" id="GO:0009055">
    <property type="term" value="F:electron transfer activity"/>
    <property type="evidence" value="ECO:0007669"/>
    <property type="project" value="InterPro"/>
</dbReference>
<feature type="binding site" description="covalent" evidence="8">
    <location>
        <position position="133"/>
    </location>
    <ligand>
        <name>heme c</name>
        <dbReference type="ChEBI" id="CHEBI:61717"/>
        <label>2</label>
    </ligand>
</feature>
<dbReference type="PROSITE" id="PS51007">
    <property type="entry name" value="CYTC"/>
    <property type="match status" value="2"/>
</dbReference>
<dbReference type="PRINTS" id="PR00605">
    <property type="entry name" value="CYTCHROMECIC"/>
</dbReference>
<keyword evidence="10" id="KW-0732">Signal</keyword>
<protein>
    <submittedName>
        <fullName evidence="12">Cytochrome c553</fullName>
    </submittedName>
</protein>
<dbReference type="InterPro" id="IPR008168">
    <property type="entry name" value="Cyt_C_IC"/>
</dbReference>
<keyword evidence="13" id="KW-1185">Reference proteome</keyword>
<evidence type="ECO:0000256" key="4">
    <source>
        <dbReference type="ARBA" id="ARBA00022723"/>
    </source>
</evidence>
<comment type="caution">
    <text evidence="12">The sequence shown here is derived from an EMBL/GenBank/DDBJ whole genome shotgun (WGS) entry which is preliminary data.</text>
</comment>
<evidence type="ECO:0000256" key="6">
    <source>
        <dbReference type="ARBA" id="ARBA00022982"/>
    </source>
</evidence>
<feature type="domain" description="Cytochrome c" evidence="11">
    <location>
        <begin position="112"/>
        <end position="218"/>
    </location>
</feature>
<feature type="domain" description="Cytochrome c" evidence="11">
    <location>
        <begin position="25"/>
        <end position="103"/>
    </location>
</feature>
<dbReference type="AlphaFoldDB" id="A0A4Q7YLF6"/>
<feature type="binding site" description="axial binding residue" evidence="9">
    <location>
        <position position="195"/>
    </location>
    <ligand>
        <name>heme c</name>
        <dbReference type="ChEBI" id="CHEBI:61717"/>
        <label>2</label>
    </ligand>
    <ligandPart>
        <name>Fe</name>
        <dbReference type="ChEBI" id="CHEBI:18248"/>
    </ligandPart>
</feature>
<dbReference type="Proteomes" id="UP000292423">
    <property type="component" value="Unassembled WGS sequence"/>
</dbReference>
<evidence type="ECO:0000256" key="10">
    <source>
        <dbReference type="SAM" id="SignalP"/>
    </source>
</evidence>
<feature type="binding site" description="covalent" evidence="8">
    <location>
        <position position="136"/>
    </location>
    <ligand>
        <name>heme c</name>
        <dbReference type="ChEBI" id="CHEBI:61717"/>
        <label>2</label>
    </ligand>
</feature>
<feature type="binding site" description="axial binding residue" evidence="9">
    <location>
        <position position="41"/>
    </location>
    <ligand>
        <name>heme c</name>
        <dbReference type="ChEBI" id="CHEBI:61717"/>
        <label>1</label>
    </ligand>
    <ligandPart>
        <name>Fe</name>
        <dbReference type="ChEBI" id="CHEBI:18248"/>
    </ligandPart>
</feature>
<dbReference type="SUPFAM" id="SSF46626">
    <property type="entry name" value="Cytochrome c"/>
    <property type="match status" value="2"/>
</dbReference>
<feature type="binding site" description="axial binding residue" evidence="9">
    <location>
        <position position="137"/>
    </location>
    <ligand>
        <name>heme c</name>
        <dbReference type="ChEBI" id="CHEBI:61717"/>
        <label>2</label>
    </ligand>
    <ligandPart>
        <name>Fe</name>
        <dbReference type="ChEBI" id="CHEBI:18248"/>
    </ligandPart>
</feature>
<evidence type="ECO:0000256" key="2">
    <source>
        <dbReference type="ARBA" id="ARBA00022448"/>
    </source>
</evidence>
<comment type="PTM">
    <text evidence="8">Binds 2 heme c groups covalently per subunit.</text>
</comment>
<dbReference type="PANTHER" id="PTHR33751:SF9">
    <property type="entry name" value="CYTOCHROME C4"/>
    <property type="match status" value="1"/>
</dbReference>
<dbReference type="InterPro" id="IPR024167">
    <property type="entry name" value="Cytochrome_c4-like"/>
</dbReference>
<dbReference type="RefSeq" id="WP_130413943.1">
    <property type="nucleotide sequence ID" value="NZ_SHKX01000013.1"/>
</dbReference>
<reference evidence="12 13" key="1">
    <citation type="submission" date="2019-02" db="EMBL/GenBank/DDBJ databases">
        <title>Genomic Encyclopedia of Type Strains, Phase IV (KMG-IV): sequencing the most valuable type-strain genomes for metagenomic binning, comparative biology and taxonomic classification.</title>
        <authorList>
            <person name="Goeker M."/>
        </authorList>
    </citation>
    <scope>NUCLEOTIDE SEQUENCE [LARGE SCALE GENOMIC DNA]</scope>
    <source>
        <strain evidence="12 13">DSM 105135</strain>
    </source>
</reference>
<organism evidence="12 13">
    <name type="scientific">Fluviicoccus keumensis</name>
    <dbReference type="NCBI Taxonomy" id="1435465"/>
    <lineage>
        <taxon>Bacteria</taxon>
        <taxon>Pseudomonadati</taxon>
        <taxon>Pseudomonadota</taxon>
        <taxon>Gammaproteobacteria</taxon>
        <taxon>Moraxellales</taxon>
        <taxon>Moraxellaceae</taxon>
        <taxon>Fluviicoccus</taxon>
    </lineage>
</organism>
<evidence type="ECO:0000313" key="12">
    <source>
        <dbReference type="EMBL" id="RZU38397.1"/>
    </source>
</evidence>
<evidence type="ECO:0000256" key="8">
    <source>
        <dbReference type="PIRSR" id="PIRSR000005-1"/>
    </source>
</evidence>
<keyword evidence="7 9" id="KW-0408">Iron</keyword>
<dbReference type="GO" id="GO:0042597">
    <property type="term" value="C:periplasmic space"/>
    <property type="evidence" value="ECO:0007669"/>
    <property type="project" value="UniProtKB-SubCell"/>
</dbReference>
<dbReference type="InterPro" id="IPR009056">
    <property type="entry name" value="Cyt_c-like_dom"/>
</dbReference>
<dbReference type="InterPro" id="IPR050597">
    <property type="entry name" value="Cytochrome_c_Oxidase_Subunit"/>
</dbReference>
<keyword evidence="2" id="KW-0813">Transport</keyword>
<dbReference type="Pfam" id="PF00034">
    <property type="entry name" value="Cytochrom_C"/>
    <property type="match status" value="2"/>
</dbReference>
<evidence type="ECO:0000256" key="1">
    <source>
        <dbReference type="ARBA" id="ARBA00004418"/>
    </source>
</evidence>
<accession>A0A4Q7YLF6</accession>
<feature type="binding site" description="covalent" evidence="8">
    <location>
        <position position="40"/>
    </location>
    <ligand>
        <name>heme c</name>
        <dbReference type="ChEBI" id="CHEBI:61717"/>
        <label>1</label>
    </ligand>
</feature>
<keyword evidence="5" id="KW-0574">Periplasm</keyword>
<evidence type="ECO:0000256" key="5">
    <source>
        <dbReference type="ARBA" id="ARBA00022764"/>
    </source>
</evidence>
<dbReference type="PIRSF" id="PIRSF000005">
    <property type="entry name" value="Cytochrome_c4"/>
    <property type="match status" value="1"/>
</dbReference>
<keyword evidence="3 8" id="KW-0349">Heme</keyword>
<dbReference type="GO" id="GO:0005506">
    <property type="term" value="F:iron ion binding"/>
    <property type="evidence" value="ECO:0007669"/>
    <property type="project" value="InterPro"/>
</dbReference>
<dbReference type="InterPro" id="IPR036909">
    <property type="entry name" value="Cyt_c-like_dom_sf"/>
</dbReference>
<evidence type="ECO:0000256" key="7">
    <source>
        <dbReference type="ARBA" id="ARBA00023004"/>
    </source>
</evidence>
<dbReference type="GO" id="GO:0020037">
    <property type="term" value="F:heme binding"/>
    <property type="evidence" value="ECO:0007669"/>
    <property type="project" value="InterPro"/>
</dbReference>
<dbReference type="PANTHER" id="PTHR33751">
    <property type="entry name" value="CBB3-TYPE CYTOCHROME C OXIDASE SUBUNIT FIXP"/>
    <property type="match status" value="1"/>
</dbReference>
<keyword evidence="4 9" id="KW-0479">Metal-binding</keyword>
<feature type="binding site" description="covalent" evidence="8">
    <location>
        <position position="37"/>
    </location>
    <ligand>
        <name>heme c</name>
        <dbReference type="ChEBI" id="CHEBI:61717"/>
        <label>1</label>
    </ligand>
</feature>
<keyword evidence="6" id="KW-0249">Electron transport</keyword>
<feature type="chain" id="PRO_5020351476" evidence="10">
    <location>
        <begin position="20"/>
        <end position="218"/>
    </location>
</feature>
<gene>
    <name evidence="12" type="ORF">EV700_2328</name>
</gene>
<feature type="signal peptide" evidence="10">
    <location>
        <begin position="1"/>
        <end position="19"/>
    </location>
</feature>
<evidence type="ECO:0000256" key="3">
    <source>
        <dbReference type="ARBA" id="ARBA00022617"/>
    </source>
</evidence>
<name>A0A4Q7YLF6_9GAMM</name>
<dbReference type="OrthoDB" id="9773456at2"/>
<comment type="subcellular location">
    <subcellularLocation>
        <location evidence="1">Periplasm</location>
    </subcellularLocation>
</comment>
<sequence length="218" mass="22607">MKKSLAALVAGLVVGLAHAGPMPKGDPAAGQMMAAQCAACHGADGNSVAPTFPRLAGQNARYIYKQLTDFRDGRRLNALMQPMAMGKSDQDIANLAAYFSTQKAGVDMADPATVAAGEHLYRGGDAKRGVTPCAGCHGPAGRGNSLAGFPKLGGQHADYVKAQLTAFRAAGRDDSVPPEQKRMNDAAKAGDLGIMQMVAAKLSDKDIEKLANFVSGLH</sequence>
<dbReference type="EMBL" id="SHKX01000013">
    <property type="protein sequence ID" value="RZU38397.1"/>
    <property type="molecule type" value="Genomic_DNA"/>
</dbReference>